<evidence type="ECO:0000259" key="2">
    <source>
        <dbReference type="Pfam" id="PF04235"/>
    </source>
</evidence>
<dbReference type="InterPro" id="IPR052529">
    <property type="entry name" value="Bact_Transport_Assoc"/>
</dbReference>
<gene>
    <name evidence="3" type="ORF">JOF36_004321</name>
</gene>
<feature type="transmembrane region" description="Helical" evidence="1">
    <location>
        <begin position="341"/>
        <end position="362"/>
    </location>
</feature>
<proteinExistence type="predicted"/>
<accession>A0ABS4VXI0</accession>
<name>A0ABS4VXI0_9PSEU</name>
<evidence type="ECO:0000313" key="3">
    <source>
        <dbReference type="EMBL" id="MBP2368625.1"/>
    </source>
</evidence>
<evidence type="ECO:0000256" key="1">
    <source>
        <dbReference type="SAM" id="Phobius"/>
    </source>
</evidence>
<feature type="transmembrane region" description="Helical" evidence="1">
    <location>
        <begin position="275"/>
        <end position="296"/>
    </location>
</feature>
<feature type="transmembrane region" description="Helical" evidence="1">
    <location>
        <begin position="149"/>
        <end position="170"/>
    </location>
</feature>
<dbReference type="PANTHER" id="PTHR30590:SF2">
    <property type="entry name" value="INNER MEMBRANE PROTEIN"/>
    <property type="match status" value="1"/>
</dbReference>
<feature type="transmembrane region" description="Helical" evidence="1">
    <location>
        <begin position="239"/>
        <end position="263"/>
    </location>
</feature>
<sequence length="387" mass="40150">MPTHDTAPDAGTGRKLAPDLSRGVMLLLIAMAYAGTYAGAQFGTDVSAAPPHDRVASVLSTLFLDNRAFPMFAVLFGYGLAWTVAGRRSRGADEGQARRLLRRRGLYLLLFGAVHAILVYPGEILTSYGLATLVTGWLLFRPDRTVTRAAVWFTAAYVLTVPLTMIGLWISTAGGTAPLPPAGYTTSADWLGRIFGAPVTPLFLAVGFPLFLLVVLGYRAARADLLDDPAAHRGLLTRIAAGGIGVSVLGAVPAALTVTGVLAPGALTGGLVLGLQVLTGVAGGAGYAAAFALLSIRLQAAPGPLTRAASAMGRRSLTFYLLNSVLVAAVLHPDLGGLGEHVGSAGALLVAAAVWSVSLLLADRLGAAGRPGPLDHLMRRLVHREQR</sequence>
<feature type="transmembrane region" description="Helical" evidence="1">
    <location>
        <begin position="317"/>
        <end position="335"/>
    </location>
</feature>
<keyword evidence="4" id="KW-1185">Reference proteome</keyword>
<feature type="transmembrane region" description="Helical" evidence="1">
    <location>
        <begin position="105"/>
        <end position="120"/>
    </location>
</feature>
<comment type="caution">
    <text evidence="3">The sequence shown here is derived from an EMBL/GenBank/DDBJ whole genome shotgun (WGS) entry which is preliminary data.</text>
</comment>
<dbReference type="EMBL" id="JAGINU010000001">
    <property type="protein sequence ID" value="MBP2368625.1"/>
    <property type="molecule type" value="Genomic_DNA"/>
</dbReference>
<feature type="domain" description="DUF418" evidence="2">
    <location>
        <begin position="220"/>
        <end position="383"/>
    </location>
</feature>
<dbReference type="InterPro" id="IPR007349">
    <property type="entry name" value="DUF418"/>
</dbReference>
<keyword evidence="1" id="KW-1133">Transmembrane helix</keyword>
<feature type="transmembrane region" description="Helical" evidence="1">
    <location>
        <begin position="24"/>
        <end position="43"/>
    </location>
</feature>
<protein>
    <submittedName>
        <fullName evidence="3">Membrane protein YeiB</fullName>
    </submittedName>
</protein>
<feature type="transmembrane region" description="Helical" evidence="1">
    <location>
        <begin position="190"/>
        <end position="218"/>
    </location>
</feature>
<dbReference type="PANTHER" id="PTHR30590">
    <property type="entry name" value="INNER MEMBRANE PROTEIN"/>
    <property type="match status" value="1"/>
</dbReference>
<organism evidence="3 4">
    <name type="scientific">Pseudonocardia parietis</name>
    <dbReference type="NCBI Taxonomy" id="570936"/>
    <lineage>
        <taxon>Bacteria</taxon>
        <taxon>Bacillati</taxon>
        <taxon>Actinomycetota</taxon>
        <taxon>Actinomycetes</taxon>
        <taxon>Pseudonocardiales</taxon>
        <taxon>Pseudonocardiaceae</taxon>
        <taxon>Pseudonocardia</taxon>
    </lineage>
</organism>
<reference evidence="3 4" key="1">
    <citation type="submission" date="2021-03" db="EMBL/GenBank/DDBJ databases">
        <title>Sequencing the genomes of 1000 actinobacteria strains.</title>
        <authorList>
            <person name="Klenk H.-P."/>
        </authorList>
    </citation>
    <scope>NUCLEOTIDE SEQUENCE [LARGE SCALE GENOMIC DNA]</scope>
    <source>
        <strain evidence="3 4">DSM 45256</strain>
    </source>
</reference>
<feature type="transmembrane region" description="Helical" evidence="1">
    <location>
        <begin position="126"/>
        <end position="142"/>
    </location>
</feature>
<evidence type="ECO:0000313" key="4">
    <source>
        <dbReference type="Proteomes" id="UP001519295"/>
    </source>
</evidence>
<keyword evidence="1" id="KW-0472">Membrane</keyword>
<keyword evidence="1" id="KW-0812">Transmembrane</keyword>
<dbReference type="RefSeq" id="WP_210030071.1">
    <property type="nucleotide sequence ID" value="NZ_JAGINU010000001.1"/>
</dbReference>
<feature type="transmembrane region" description="Helical" evidence="1">
    <location>
        <begin position="68"/>
        <end position="85"/>
    </location>
</feature>
<dbReference type="Proteomes" id="UP001519295">
    <property type="component" value="Unassembled WGS sequence"/>
</dbReference>
<dbReference type="Pfam" id="PF04235">
    <property type="entry name" value="DUF418"/>
    <property type="match status" value="1"/>
</dbReference>